<comment type="caution">
    <text evidence="2">The sequence shown here is derived from an EMBL/GenBank/DDBJ whole genome shotgun (WGS) entry which is preliminary data.</text>
</comment>
<reference evidence="2 3" key="1">
    <citation type="journal article" date="2019" name="Commun. Biol.">
        <title>The bagworm genome reveals a unique fibroin gene that provides high tensile strength.</title>
        <authorList>
            <person name="Kono N."/>
            <person name="Nakamura H."/>
            <person name="Ohtoshi R."/>
            <person name="Tomita M."/>
            <person name="Numata K."/>
            <person name="Arakawa K."/>
        </authorList>
    </citation>
    <scope>NUCLEOTIDE SEQUENCE [LARGE SCALE GENOMIC DNA]</scope>
</reference>
<accession>A0A4C1ZSM2</accession>
<keyword evidence="3" id="KW-1185">Reference proteome</keyword>
<proteinExistence type="predicted"/>
<protein>
    <submittedName>
        <fullName evidence="2">Uncharacterized protein</fullName>
    </submittedName>
</protein>
<dbReference type="Proteomes" id="UP000299102">
    <property type="component" value="Unassembled WGS sequence"/>
</dbReference>
<sequence>MIYGVNHSTGAVHGCLRSSKPRRTRKQKQESAMAVPSTTPLSYHRTGPVRHRKLHGRSFTIKIPELGTVRWTCAAPTRHMTMPVRTTSPSTSPRVSCRCTVYTYTLRVFCDGGSPRVDNCCTVFEFPEGQSSYKYHNGLIRPFSSPVVKNVVTTRALSGKCVTQRYRACVSCTCQDNKGIRYADMMSDVKKKSEFWKAKEKTPTAESEMSEK</sequence>
<feature type="region of interest" description="Disordered" evidence="1">
    <location>
        <begin position="13"/>
        <end position="49"/>
    </location>
</feature>
<evidence type="ECO:0000313" key="2">
    <source>
        <dbReference type="EMBL" id="GBP90970.1"/>
    </source>
</evidence>
<organism evidence="2 3">
    <name type="scientific">Eumeta variegata</name>
    <name type="common">Bagworm moth</name>
    <name type="synonym">Eumeta japonica</name>
    <dbReference type="NCBI Taxonomy" id="151549"/>
    <lineage>
        <taxon>Eukaryota</taxon>
        <taxon>Metazoa</taxon>
        <taxon>Ecdysozoa</taxon>
        <taxon>Arthropoda</taxon>
        <taxon>Hexapoda</taxon>
        <taxon>Insecta</taxon>
        <taxon>Pterygota</taxon>
        <taxon>Neoptera</taxon>
        <taxon>Endopterygota</taxon>
        <taxon>Lepidoptera</taxon>
        <taxon>Glossata</taxon>
        <taxon>Ditrysia</taxon>
        <taxon>Tineoidea</taxon>
        <taxon>Psychidae</taxon>
        <taxon>Oiketicinae</taxon>
        <taxon>Eumeta</taxon>
    </lineage>
</organism>
<evidence type="ECO:0000256" key="1">
    <source>
        <dbReference type="SAM" id="MobiDB-lite"/>
    </source>
</evidence>
<gene>
    <name evidence="2" type="ORF">EVAR_90619_1</name>
</gene>
<dbReference type="EMBL" id="BGZK01002130">
    <property type="protein sequence ID" value="GBP90970.1"/>
    <property type="molecule type" value="Genomic_DNA"/>
</dbReference>
<evidence type="ECO:0000313" key="3">
    <source>
        <dbReference type="Proteomes" id="UP000299102"/>
    </source>
</evidence>
<dbReference type="AlphaFoldDB" id="A0A4C1ZSM2"/>
<name>A0A4C1ZSM2_EUMVA</name>